<feature type="region of interest" description="Disordered" evidence="1">
    <location>
        <begin position="103"/>
        <end position="123"/>
    </location>
</feature>
<evidence type="ECO:0000313" key="2">
    <source>
        <dbReference type="EMBL" id="GER55518.1"/>
    </source>
</evidence>
<dbReference type="AlphaFoldDB" id="A0A5A7RDP7"/>
<evidence type="ECO:0000256" key="1">
    <source>
        <dbReference type="SAM" id="MobiDB-lite"/>
    </source>
</evidence>
<dbReference type="Proteomes" id="UP000325081">
    <property type="component" value="Unassembled WGS sequence"/>
</dbReference>
<reference evidence="3" key="1">
    <citation type="journal article" date="2019" name="Curr. Biol.">
        <title>Genome Sequence of Striga asiatica Provides Insight into the Evolution of Plant Parasitism.</title>
        <authorList>
            <person name="Yoshida S."/>
            <person name="Kim S."/>
            <person name="Wafula E.K."/>
            <person name="Tanskanen J."/>
            <person name="Kim Y.M."/>
            <person name="Honaas L."/>
            <person name="Yang Z."/>
            <person name="Spallek T."/>
            <person name="Conn C.E."/>
            <person name="Ichihashi Y."/>
            <person name="Cheong K."/>
            <person name="Cui S."/>
            <person name="Der J.P."/>
            <person name="Gundlach H."/>
            <person name="Jiao Y."/>
            <person name="Hori C."/>
            <person name="Ishida J.K."/>
            <person name="Kasahara H."/>
            <person name="Kiba T."/>
            <person name="Kim M.S."/>
            <person name="Koo N."/>
            <person name="Laohavisit A."/>
            <person name="Lee Y.H."/>
            <person name="Lumba S."/>
            <person name="McCourt P."/>
            <person name="Mortimer J.C."/>
            <person name="Mutuku J.M."/>
            <person name="Nomura T."/>
            <person name="Sasaki-Sekimoto Y."/>
            <person name="Seto Y."/>
            <person name="Wang Y."/>
            <person name="Wakatake T."/>
            <person name="Sakakibara H."/>
            <person name="Demura T."/>
            <person name="Yamaguchi S."/>
            <person name="Yoneyama K."/>
            <person name="Manabe R.I."/>
            <person name="Nelson D.C."/>
            <person name="Schulman A.H."/>
            <person name="Timko M.P."/>
            <person name="dePamphilis C.W."/>
            <person name="Choi D."/>
            <person name="Shirasu K."/>
        </authorList>
    </citation>
    <scope>NUCLEOTIDE SEQUENCE [LARGE SCALE GENOMIC DNA]</scope>
    <source>
        <strain evidence="3">cv. UVA1</strain>
    </source>
</reference>
<accession>A0A5A7RDP7</accession>
<evidence type="ECO:0000313" key="3">
    <source>
        <dbReference type="Proteomes" id="UP000325081"/>
    </source>
</evidence>
<protein>
    <submittedName>
        <fullName evidence="2">BTB and TAZ domain protein 1</fullName>
    </submittedName>
</protein>
<dbReference type="EMBL" id="BKCP01011959">
    <property type="protein sequence ID" value="GER55518.1"/>
    <property type="molecule type" value="Genomic_DNA"/>
</dbReference>
<name>A0A5A7RDP7_STRAF</name>
<gene>
    <name evidence="2" type="ORF">STAS_33190</name>
</gene>
<proteinExistence type="predicted"/>
<organism evidence="2 3">
    <name type="scientific">Striga asiatica</name>
    <name type="common">Asiatic witchweed</name>
    <name type="synonym">Buchnera asiatica</name>
    <dbReference type="NCBI Taxonomy" id="4170"/>
    <lineage>
        <taxon>Eukaryota</taxon>
        <taxon>Viridiplantae</taxon>
        <taxon>Streptophyta</taxon>
        <taxon>Embryophyta</taxon>
        <taxon>Tracheophyta</taxon>
        <taxon>Spermatophyta</taxon>
        <taxon>Magnoliopsida</taxon>
        <taxon>eudicotyledons</taxon>
        <taxon>Gunneridae</taxon>
        <taxon>Pentapetalae</taxon>
        <taxon>asterids</taxon>
        <taxon>lamiids</taxon>
        <taxon>Lamiales</taxon>
        <taxon>Orobanchaceae</taxon>
        <taxon>Buchnereae</taxon>
        <taxon>Striga</taxon>
    </lineage>
</organism>
<keyword evidence="3" id="KW-1185">Reference proteome</keyword>
<sequence length="289" mass="32616">MGLQLRFLDPEKGFSTLKITTMCKTMTKKEKQLKSEERKIALRERILAEQPTDRYLCRMREQSQAGKGFFKRPAKTDLIRAFALWSPFLTGNEKLDSLKSSNLNKDNIEESNPSASNTETNVRVNQEVVTSERNEVPSLTQTLGSASPIYANIQNPSYGELIRTAEPEQTLQKLNQTIPVFTSTLLIFTIDLPNSTPKVSPSKPLTPRNRWTTVRVELSAQSLWSDSRTPRPALRFAKYELSNRFSLPLSSPTRTDPFPPSGQRFRSVGRKLGSMDGSGPPFDVKLYSL</sequence>
<comment type="caution">
    <text evidence="2">The sequence shown here is derived from an EMBL/GenBank/DDBJ whole genome shotgun (WGS) entry which is preliminary data.</text>
</comment>